<organism evidence="4">
    <name type="scientific">Clastoptera arizonana</name>
    <name type="common">Arizona spittle bug</name>
    <dbReference type="NCBI Taxonomy" id="38151"/>
    <lineage>
        <taxon>Eukaryota</taxon>
        <taxon>Metazoa</taxon>
        <taxon>Ecdysozoa</taxon>
        <taxon>Arthropoda</taxon>
        <taxon>Hexapoda</taxon>
        <taxon>Insecta</taxon>
        <taxon>Pterygota</taxon>
        <taxon>Neoptera</taxon>
        <taxon>Paraneoptera</taxon>
        <taxon>Hemiptera</taxon>
        <taxon>Auchenorrhyncha</taxon>
        <taxon>Cercopoidea</taxon>
        <taxon>Clastopteridae</taxon>
        <taxon>Clastoptera</taxon>
    </lineage>
</organism>
<dbReference type="AlphaFoldDB" id="A0A1B6DM86"/>
<gene>
    <name evidence="4" type="ORF">g.13087</name>
    <name evidence="3" type="ORF">g.13089</name>
</gene>
<proteinExistence type="predicted"/>
<keyword evidence="2" id="KW-0677">Repeat</keyword>
<dbReference type="Gene3D" id="2.120.10.80">
    <property type="entry name" value="Kelch-type beta propeller"/>
    <property type="match status" value="2"/>
</dbReference>
<dbReference type="EMBL" id="GEDC01027957">
    <property type="protein sequence ID" value="JAS09341.1"/>
    <property type="molecule type" value="Transcribed_RNA"/>
</dbReference>
<reference evidence="4" key="1">
    <citation type="submission" date="2015-12" db="EMBL/GenBank/DDBJ databases">
        <title>De novo transcriptome assembly of four potential Pierce s Disease insect vectors from Arizona vineyards.</title>
        <authorList>
            <person name="Tassone E.E."/>
        </authorList>
    </citation>
    <scope>NUCLEOTIDE SEQUENCE</scope>
</reference>
<evidence type="ECO:0000313" key="3">
    <source>
        <dbReference type="EMBL" id="JAS09341.1"/>
    </source>
</evidence>
<accession>A0A1B6DM86</accession>
<evidence type="ECO:0000313" key="4">
    <source>
        <dbReference type="EMBL" id="JAS26791.1"/>
    </source>
</evidence>
<evidence type="ECO:0000256" key="1">
    <source>
        <dbReference type="ARBA" id="ARBA00022441"/>
    </source>
</evidence>
<name>A0A1B6DM86_9HEMI</name>
<keyword evidence="1" id="KW-0880">Kelch repeat</keyword>
<evidence type="ECO:0008006" key="5">
    <source>
        <dbReference type="Google" id="ProtNLM"/>
    </source>
</evidence>
<evidence type="ECO:0000256" key="2">
    <source>
        <dbReference type="ARBA" id="ARBA00022737"/>
    </source>
</evidence>
<dbReference type="PANTHER" id="PTHR46228">
    <property type="entry name" value="KELCH DOMAIN-CONTAINING PROTEIN"/>
    <property type="match status" value="1"/>
</dbReference>
<protein>
    <recommendedName>
        <fullName evidence="5">Kelch domain-containing protein</fullName>
    </recommendedName>
</protein>
<sequence length="400" mass="45932">MNVVSLNDKIHKRSGHIAVPYKNTMIVWGGYMERVLESDLEITYSVYHHTDELWIYNGINDSWFRILTHGDIPPMVSGCCGLICKDRLYTFGGHLNMQENNDFGGAVNNLFCLDLLTRKWTHLTPSGKEPLACDKLVGWVYKEKLYFFGGFGLAPRRYYPFDHVPESEDTRWSIGWNNQFVCYNIKENCWEWPQTKGTLPLPRAAHSADITGHLVYVFGGRLRHIRNNELYCLNMETMKWSDNLIDQTLRTGFEVPEGRTWHSFTFISPNQAVLYGGLSQHNAVLSDCWILNVKHGGRSVQWETLGTDWNHPLLWHKSVCIPATGDVLIHGGLKRSLLALSTTNNHAEDLLILYFKPPSLLRLALNSVCSNFKQLENHITSLPKVLQTIVRRRIVMKTTQ</sequence>
<dbReference type="Pfam" id="PF24681">
    <property type="entry name" value="Kelch_KLHDC2_KLHL20_DRC7"/>
    <property type="match status" value="1"/>
</dbReference>
<dbReference type="InterPro" id="IPR015915">
    <property type="entry name" value="Kelch-typ_b-propeller"/>
</dbReference>
<dbReference type="EMBL" id="GEDC01010507">
    <property type="protein sequence ID" value="JAS26791.1"/>
    <property type="molecule type" value="Transcribed_RNA"/>
</dbReference>
<dbReference type="PANTHER" id="PTHR46228:SF2">
    <property type="entry name" value="KELCH REPEAT PROTEIN (AFU_ORTHOLOGUE AFUA_4G14350)"/>
    <property type="match status" value="1"/>
</dbReference>
<dbReference type="SUPFAM" id="SSF117281">
    <property type="entry name" value="Kelch motif"/>
    <property type="match status" value="1"/>
</dbReference>